<keyword evidence="1" id="KW-1133">Transmembrane helix</keyword>
<accession>A0AAE1UE27</accession>
<proteinExistence type="predicted"/>
<dbReference type="EMBL" id="JAWZYT010001080">
    <property type="protein sequence ID" value="KAK4315785.1"/>
    <property type="molecule type" value="Genomic_DNA"/>
</dbReference>
<reference evidence="2" key="1">
    <citation type="submission" date="2023-11" db="EMBL/GenBank/DDBJ databases">
        <title>Genome assemblies of two species of porcelain crab, Petrolisthes cinctipes and Petrolisthes manimaculis (Anomura: Porcellanidae).</title>
        <authorList>
            <person name="Angst P."/>
        </authorList>
    </citation>
    <scope>NUCLEOTIDE SEQUENCE</scope>
    <source>
        <strain evidence="2">PB745_02</strain>
        <tissue evidence="2">Gill</tissue>
    </source>
</reference>
<keyword evidence="1" id="KW-0812">Transmembrane</keyword>
<dbReference type="Proteomes" id="UP001292094">
    <property type="component" value="Unassembled WGS sequence"/>
</dbReference>
<sequence length="120" mass="13759">MYALKGLEEDVWAWVHELVQDLTLSPHTLGWSTMSVMMYTMIASVLIYDCLRFLVDYAALEPSGHRIVTTFMGRRRQVRSSGGVVDVDVGTPPHGLVRYRSVERSRRVLSAIQKGRERYE</sequence>
<organism evidence="2 3">
    <name type="scientific">Petrolisthes manimaculis</name>
    <dbReference type="NCBI Taxonomy" id="1843537"/>
    <lineage>
        <taxon>Eukaryota</taxon>
        <taxon>Metazoa</taxon>
        <taxon>Ecdysozoa</taxon>
        <taxon>Arthropoda</taxon>
        <taxon>Crustacea</taxon>
        <taxon>Multicrustacea</taxon>
        <taxon>Malacostraca</taxon>
        <taxon>Eumalacostraca</taxon>
        <taxon>Eucarida</taxon>
        <taxon>Decapoda</taxon>
        <taxon>Pleocyemata</taxon>
        <taxon>Anomura</taxon>
        <taxon>Galatheoidea</taxon>
        <taxon>Porcellanidae</taxon>
        <taxon>Petrolisthes</taxon>
    </lineage>
</organism>
<gene>
    <name evidence="2" type="ORF">Pmani_013023</name>
</gene>
<evidence type="ECO:0000256" key="1">
    <source>
        <dbReference type="SAM" id="Phobius"/>
    </source>
</evidence>
<feature type="transmembrane region" description="Helical" evidence="1">
    <location>
        <begin position="29"/>
        <end position="48"/>
    </location>
</feature>
<protein>
    <submittedName>
        <fullName evidence="2">Uncharacterized protein</fullName>
    </submittedName>
</protein>
<evidence type="ECO:0000313" key="3">
    <source>
        <dbReference type="Proteomes" id="UP001292094"/>
    </source>
</evidence>
<keyword evidence="3" id="KW-1185">Reference proteome</keyword>
<dbReference type="AlphaFoldDB" id="A0AAE1UE27"/>
<evidence type="ECO:0000313" key="2">
    <source>
        <dbReference type="EMBL" id="KAK4315785.1"/>
    </source>
</evidence>
<name>A0AAE1UE27_9EUCA</name>
<keyword evidence="1" id="KW-0472">Membrane</keyword>
<comment type="caution">
    <text evidence="2">The sequence shown here is derived from an EMBL/GenBank/DDBJ whole genome shotgun (WGS) entry which is preliminary data.</text>
</comment>